<dbReference type="InterPro" id="IPR050175">
    <property type="entry name" value="Complex_I_Subunit_2"/>
</dbReference>
<keyword evidence="6" id="KW-0813">Transport</keyword>
<dbReference type="PRINTS" id="PR01436">
    <property type="entry name" value="NADHDHGNASE2"/>
</dbReference>
<keyword evidence="12 18" id="KW-1133">Transmembrane helix</keyword>
<evidence type="ECO:0000256" key="11">
    <source>
        <dbReference type="ARBA" id="ARBA00022982"/>
    </source>
</evidence>
<evidence type="ECO:0000256" key="1">
    <source>
        <dbReference type="ARBA" id="ARBA00003257"/>
    </source>
</evidence>
<dbReference type="EMBL" id="MG923487">
    <property type="protein sequence ID" value="AZL93127.1"/>
    <property type="molecule type" value="Genomic_DNA"/>
</dbReference>
<feature type="transmembrane region" description="Helical" evidence="18">
    <location>
        <begin position="121"/>
        <end position="140"/>
    </location>
</feature>
<dbReference type="PANTHER" id="PTHR46552:SF1">
    <property type="entry name" value="NADH-UBIQUINONE OXIDOREDUCTASE CHAIN 2"/>
    <property type="match status" value="1"/>
</dbReference>
<evidence type="ECO:0000256" key="4">
    <source>
        <dbReference type="ARBA" id="ARBA00012944"/>
    </source>
</evidence>
<dbReference type="InterPro" id="IPR003917">
    <property type="entry name" value="NADH_UbQ_OxRdtase_chain2"/>
</dbReference>
<dbReference type="GO" id="GO:0005743">
    <property type="term" value="C:mitochondrial inner membrane"/>
    <property type="evidence" value="ECO:0007669"/>
    <property type="project" value="UniProtKB-SubCell"/>
</dbReference>
<feature type="transmembrane region" description="Helical" evidence="18">
    <location>
        <begin position="60"/>
        <end position="81"/>
    </location>
</feature>
<dbReference type="EC" id="7.1.1.2" evidence="4 18"/>
<comment type="function">
    <text evidence="18">Core subunit of the mitochondrial membrane respiratory chain NADH dehydrogenase (Complex I) which catalyzes electron transfer from NADH through the respiratory chain, using ubiquinone as an electron acceptor. Essential for the catalytic activity and assembly of complex I.</text>
</comment>
<keyword evidence="7 18" id="KW-0679">Respiratory chain</keyword>
<feature type="transmembrane region" description="Helical" evidence="18">
    <location>
        <begin position="317"/>
        <end position="335"/>
    </location>
</feature>
<dbReference type="Pfam" id="PF00361">
    <property type="entry name" value="Proton_antipo_M"/>
    <property type="match status" value="1"/>
</dbReference>
<evidence type="ECO:0000256" key="10">
    <source>
        <dbReference type="ARBA" id="ARBA00022967"/>
    </source>
</evidence>
<keyword evidence="14 18" id="KW-0830">Ubiquinone</keyword>
<comment type="subcellular location">
    <subcellularLocation>
        <location evidence="2 18">Mitochondrion inner membrane</location>
        <topology evidence="2 18">Multi-pass membrane protein</topology>
    </subcellularLocation>
</comment>
<dbReference type="GO" id="GO:0008137">
    <property type="term" value="F:NADH dehydrogenase (ubiquinone) activity"/>
    <property type="evidence" value="ECO:0007669"/>
    <property type="project" value="UniProtKB-EC"/>
</dbReference>
<evidence type="ECO:0000256" key="8">
    <source>
        <dbReference type="ARBA" id="ARBA00022692"/>
    </source>
</evidence>
<dbReference type="GO" id="GO:0006120">
    <property type="term" value="P:mitochondrial electron transport, NADH to ubiquinone"/>
    <property type="evidence" value="ECO:0007669"/>
    <property type="project" value="InterPro"/>
</dbReference>
<comment type="similarity">
    <text evidence="3 18">Belongs to the complex I subunit 2 family.</text>
</comment>
<evidence type="ECO:0000256" key="17">
    <source>
        <dbReference type="ARBA" id="ARBA00049551"/>
    </source>
</evidence>
<evidence type="ECO:0000256" key="18">
    <source>
        <dbReference type="RuleBase" id="RU003403"/>
    </source>
</evidence>
<feature type="transmembrane region" description="Helical" evidence="18">
    <location>
        <begin position="272"/>
        <end position="296"/>
    </location>
</feature>
<comment type="function">
    <text evidence="1">Core subunit of the mitochondrial membrane respiratory chain NADH dehydrogenase (Complex I) that is believed to belong to the minimal assembly required for catalysis. Complex I functions in the transfer of electrons from NADH to the respiratory chain. The immediate electron acceptor for the enzyme is believed to be ubiquinone.</text>
</comment>
<evidence type="ECO:0000256" key="14">
    <source>
        <dbReference type="ARBA" id="ARBA00023075"/>
    </source>
</evidence>
<feature type="transmembrane region" description="Helical" evidence="18">
    <location>
        <begin position="172"/>
        <end position="190"/>
    </location>
</feature>
<comment type="catalytic activity">
    <reaction evidence="17 18">
        <text>a ubiquinone + NADH + 5 H(+)(in) = a ubiquinol + NAD(+) + 4 H(+)(out)</text>
        <dbReference type="Rhea" id="RHEA:29091"/>
        <dbReference type="Rhea" id="RHEA-COMP:9565"/>
        <dbReference type="Rhea" id="RHEA-COMP:9566"/>
        <dbReference type="ChEBI" id="CHEBI:15378"/>
        <dbReference type="ChEBI" id="CHEBI:16389"/>
        <dbReference type="ChEBI" id="CHEBI:17976"/>
        <dbReference type="ChEBI" id="CHEBI:57540"/>
        <dbReference type="ChEBI" id="CHEBI:57945"/>
        <dbReference type="EC" id="7.1.1.2"/>
    </reaction>
</comment>
<feature type="transmembrane region" description="Helical" evidence="18">
    <location>
        <begin position="30"/>
        <end position="48"/>
    </location>
</feature>
<keyword evidence="13 18" id="KW-0520">NAD</keyword>
<feature type="transmembrane region" description="Helical" evidence="18">
    <location>
        <begin position="5"/>
        <end position="24"/>
    </location>
</feature>
<keyword evidence="8 18" id="KW-0812">Transmembrane</keyword>
<feature type="domain" description="NADH:quinone oxidoreductase/Mrp antiporter transmembrane" evidence="19">
    <location>
        <begin position="25"/>
        <end position="282"/>
    </location>
</feature>
<evidence type="ECO:0000256" key="12">
    <source>
        <dbReference type="ARBA" id="ARBA00022989"/>
    </source>
</evidence>
<proteinExistence type="inferred from homology"/>
<keyword evidence="9 18" id="KW-0999">Mitochondrion inner membrane</keyword>
<geneLocation type="mitochondrion" evidence="20"/>
<keyword evidence="16 18" id="KW-0472">Membrane</keyword>
<gene>
    <name evidence="20" type="primary">nad2</name>
</gene>
<feature type="transmembrane region" description="Helical" evidence="18">
    <location>
        <begin position="87"/>
        <end position="109"/>
    </location>
</feature>
<accession>A0A3S8V0F7</accession>
<dbReference type="PANTHER" id="PTHR46552">
    <property type="entry name" value="NADH-UBIQUINONE OXIDOREDUCTASE CHAIN 2"/>
    <property type="match status" value="1"/>
</dbReference>
<dbReference type="AlphaFoldDB" id="A0A3S8V0F7"/>
<dbReference type="InterPro" id="IPR001750">
    <property type="entry name" value="ND/Mrp_TM"/>
</dbReference>
<feature type="transmembrane region" description="Helical" evidence="18">
    <location>
        <begin position="196"/>
        <end position="213"/>
    </location>
</feature>
<evidence type="ECO:0000259" key="19">
    <source>
        <dbReference type="Pfam" id="PF00361"/>
    </source>
</evidence>
<evidence type="ECO:0000256" key="5">
    <source>
        <dbReference type="ARBA" id="ARBA00021008"/>
    </source>
</evidence>
<feature type="transmembrane region" description="Helical" evidence="18">
    <location>
        <begin position="234"/>
        <end position="252"/>
    </location>
</feature>
<name>A0A3S8V0F7_9HYME</name>
<evidence type="ECO:0000256" key="7">
    <source>
        <dbReference type="ARBA" id="ARBA00022660"/>
    </source>
</evidence>
<evidence type="ECO:0000256" key="3">
    <source>
        <dbReference type="ARBA" id="ARBA00007012"/>
    </source>
</evidence>
<sequence>MYLNYYNYILFFPMILISSMMIFISESWFSMWMIMEINMISFIMFMNFDKMKNFSNLLNYYFVQTLNSYLFLMFSFLLIYFNYLNDLFYMMMIFSMLVKIGIWPFYLWLKNLIYNMNWITIFIILSIQKLIPMYILLMIFQNFLNIWMFLILMINLFYSSFMGLSMSNFKMLIIYSSMIQNSWMIFMMIINENLFLKYFIYYLLIMMNLCMILNMMNMNKMNNYNYLFLKNKKLFFLMNFMILSLAGIPPFFGFSLKIIAIDMFKDLNLMYYSIFMILISVMSMFFYIRMILLNILMIFLKNKLNWFNLFFFEKIKFNIIYLNLFMLLLFFIFMYL</sequence>
<evidence type="ECO:0000256" key="13">
    <source>
        <dbReference type="ARBA" id="ARBA00023027"/>
    </source>
</evidence>
<keyword evidence="11 18" id="KW-0249">Electron transport</keyword>
<evidence type="ECO:0000256" key="15">
    <source>
        <dbReference type="ARBA" id="ARBA00023128"/>
    </source>
</evidence>
<organism evidence="20">
    <name type="scientific">Brachymeria sp. ZJUH_2016006</name>
    <dbReference type="NCBI Taxonomy" id="2491152"/>
    <lineage>
        <taxon>Eukaryota</taxon>
        <taxon>Metazoa</taxon>
        <taxon>Ecdysozoa</taxon>
        <taxon>Arthropoda</taxon>
        <taxon>Hexapoda</taxon>
        <taxon>Insecta</taxon>
        <taxon>Pterygota</taxon>
        <taxon>Neoptera</taxon>
        <taxon>Endopterygota</taxon>
        <taxon>Hymenoptera</taxon>
        <taxon>Apocrita</taxon>
        <taxon>Proctotrupomorpha</taxon>
        <taxon>Chalcidoidea</taxon>
        <taxon>Chalcididae</taxon>
        <taxon>Chalcidinae</taxon>
        <taxon>Brachymeria</taxon>
    </lineage>
</organism>
<evidence type="ECO:0000256" key="9">
    <source>
        <dbReference type="ARBA" id="ARBA00022792"/>
    </source>
</evidence>
<reference evidence="20" key="1">
    <citation type="journal article" date="2018" name="Mol. Phylogenet. Evol.">
        <title>Mitochondrial phylogenomics of the Hymenoptera.</title>
        <authorList>
            <person name="Tang P."/>
            <person name="Zhu J.C."/>
            <person name="Zheng B.Y."/>
            <person name="Wei S.J."/>
            <person name="Sharkey M."/>
            <person name="Chen X.X."/>
            <person name="Vogler A.P."/>
        </authorList>
    </citation>
    <scope>NUCLEOTIDE SEQUENCE</scope>
</reference>
<feature type="transmembrane region" description="Helical" evidence="18">
    <location>
        <begin position="146"/>
        <end position="165"/>
    </location>
</feature>
<keyword evidence="10 18" id="KW-1278">Translocase</keyword>
<evidence type="ECO:0000256" key="2">
    <source>
        <dbReference type="ARBA" id="ARBA00004448"/>
    </source>
</evidence>
<keyword evidence="15 18" id="KW-0496">Mitochondrion</keyword>
<evidence type="ECO:0000256" key="6">
    <source>
        <dbReference type="ARBA" id="ARBA00022448"/>
    </source>
</evidence>
<protein>
    <recommendedName>
        <fullName evidence="5 18">NADH-ubiquinone oxidoreductase chain 2</fullName>
        <ecNumber evidence="4 18">7.1.1.2</ecNumber>
    </recommendedName>
</protein>
<evidence type="ECO:0000256" key="16">
    <source>
        <dbReference type="ARBA" id="ARBA00023136"/>
    </source>
</evidence>
<evidence type="ECO:0000313" key="20">
    <source>
        <dbReference type="EMBL" id="AZL93127.1"/>
    </source>
</evidence>